<accession>A0ABX0DQH0</accession>
<evidence type="ECO:0000313" key="3">
    <source>
        <dbReference type="Proteomes" id="UP001518140"/>
    </source>
</evidence>
<gene>
    <name evidence="2" type="ORF">G6048_16745</name>
</gene>
<evidence type="ECO:0008006" key="4">
    <source>
        <dbReference type="Google" id="ProtNLM"/>
    </source>
</evidence>
<feature type="chain" id="PRO_5045184956" description="Lipoprotein" evidence="1">
    <location>
        <begin position="26"/>
        <end position="150"/>
    </location>
</feature>
<keyword evidence="1" id="KW-0732">Signal</keyword>
<organism evidence="2 3">
    <name type="scientific">Streptomyces ureilyticus</name>
    <dbReference type="NCBI Taxonomy" id="1775131"/>
    <lineage>
        <taxon>Bacteria</taxon>
        <taxon>Bacillati</taxon>
        <taxon>Actinomycetota</taxon>
        <taxon>Actinomycetes</taxon>
        <taxon>Kitasatosporales</taxon>
        <taxon>Streptomycetaceae</taxon>
        <taxon>Streptomyces</taxon>
    </lineage>
</organism>
<dbReference type="Proteomes" id="UP001518140">
    <property type="component" value="Unassembled WGS sequence"/>
</dbReference>
<dbReference type="EMBL" id="JAAKZX010000045">
    <property type="protein sequence ID" value="NGO43732.1"/>
    <property type="molecule type" value="Genomic_DNA"/>
</dbReference>
<feature type="signal peptide" evidence="1">
    <location>
        <begin position="1"/>
        <end position="25"/>
    </location>
</feature>
<evidence type="ECO:0000256" key="1">
    <source>
        <dbReference type="SAM" id="SignalP"/>
    </source>
</evidence>
<proteinExistence type="predicted"/>
<evidence type="ECO:0000313" key="2">
    <source>
        <dbReference type="EMBL" id="NGO43732.1"/>
    </source>
</evidence>
<dbReference type="PROSITE" id="PS51257">
    <property type="entry name" value="PROKAR_LIPOPROTEIN"/>
    <property type="match status" value="1"/>
</dbReference>
<keyword evidence="3" id="KW-1185">Reference proteome</keyword>
<reference evidence="2 3" key="1">
    <citation type="submission" date="2020-02" db="EMBL/GenBank/DDBJ databases">
        <title>Whole-genome analyses of novel actinobacteria.</title>
        <authorList>
            <person name="Sahin N."/>
            <person name="Tokatli A."/>
        </authorList>
    </citation>
    <scope>NUCLEOTIDE SEQUENCE [LARGE SCALE GENOMIC DNA]</scope>
    <source>
        <strain evidence="2 3">YC419</strain>
    </source>
</reference>
<sequence>MTRSRLRPLCTVAAALSTTLLVGCAADSAEPASKPSPNPSTVSQAPVAAPAKVEVIASLSDCKPKIRIEADQLREGVCRTARGDWTITTFPQEKYKETWLDAAAVYGGTYLVGPQWAIGGAKPALLKKLRADVGGELRKLSGTSGQSSAP</sequence>
<name>A0ABX0DQH0_9ACTN</name>
<dbReference type="RefSeq" id="WP_165340338.1">
    <property type="nucleotide sequence ID" value="NZ_JAAKZX010000045.1"/>
</dbReference>
<comment type="caution">
    <text evidence="2">The sequence shown here is derived from an EMBL/GenBank/DDBJ whole genome shotgun (WGS) entry which is preliminary data.</text>
</comment>
<protein>
    <recommendedName>
        <fullName evidence="4">Lipoprotein</fullName>
    </recommendedName>
</protein>